<keyword evidence="1" id="KW-0472">Membrane</keyword>
<keyword evidence="1" id="KW-0812">Transmembrane</keyword>
<proteinExistence type="predicted"/>
<evidence type="ECO:0000313" key="3">
    <source>
        <dbReference type="Proteomes" id="UP001457282"/>
    </source>
</evidence>
<organism evidence="2 3">
    <name type="scientific">Rubus argutus</name>
    <name type="common">Southern blackberry</name>
    <dbReference type="NCBI Taxonomy" id="59490"/>
    <lineage>
        <taxon>Eukaryota</taxon>
        <taxon>Viridiplantae</taxon>
        <taxon>Streptophyta</taxon>
        <taxon>Embryophyta</taxon>
        <taxon>Tracheophyta</taxon>
        <taxon>Spermatophyta</taxon>
        <taxon>Magnoliopsida</taxon>
        <taxon>eudicotyledons</taxon>
        <taxon>Gunneridae</taxon>
        <taxon>Pentapetalae</taxon>
        <taxon>rosids</taxon>
        <taxon>fabids</taxon>
        <taxon>Rosales</taxon>
        <taxon>Rosaceae</taxon>
        <taxon>Rosoideae</taxon>
        <taxon>Rosoideae incertae sedis</taxon>
        <taxon>Rubus</taxon>
    </lineage>
</organism>
<protein>
    <submittedName>
        <fullName evidence="2">Uncharacterized protein</fullName>
    </submittedName>
</protein>
<accession>A0AAW1WI16</accession>
<evidence type="ECO:0000256" key="1">
    <source>
        <dbReference type="SAM" id="Phobius"/>
    </source>
</evidence>
<feature type="transmembrane region" description="Helical" evidence="1">
    <location>
        <begin position="84"/>
        <end position="103"/>
    </location>
</feature>
<gene>
    <name evidence="2" type="ORF">M0R45_031936</name>
</gene>
<comment type="caution">
    <text evidence="2">The sequence shown here is derived from an EMBL/GenBank/DDBJ whole genome shotgun (WGS) entry which is preliminary data.</text>
</comment>
<dbReference type="EMBL" id="JBEDUW010000006">
    <property type="protein sequence ID" value="KAK9923524.1"/>
    <property type="molecule type" value="Genomic_DNA"/>
</dbReference>
<keyword evidence="3" id="KW-1185">Reference proteome</keyword>
<keyword evidence="1" id="KW-1133">Transmembrane helix</keyword>
<name>A0AAW1WI16_RUBAR</name>
<sequence length="120" mass="13598">MMTRQRRGRAAWSVQRMEVMLRRGGKEQRRRGLGKPAGLVAAFLTSLVRLCCELQVKCTASEIWLRWWWLKCWLGDYCFADLQARGAAVVGLSSGVVMMILELQVMALNGGLKIEVVEQL</sequence>
<evidence type="ECO:0000313" key="2">
    <source>
        <dbReference type="EMBL" id="KAK9923524.1"/>
    </source>
</evidence>
<dbReference type="Proteomes" id="UP001457282">
    <property type="component" value="Unassembled WGS sequence"/>
</dbReference>
<dbReference type="AlphaFoldDB" id="A0AAW1WI16"/>
<reference evidence="2 3" key="1">
    <citation type="journal article" date="2023" name="G3 (Bethesda)">
        <title>A chromosome-length genome assembly and annotation of blackberry (Rubus argutus, cv. 'Hillquist').</title>
        <authorList>
            <person name="Bruna T."/>
            <person name="Aryal R."/>
            <person name="Dudchenko O."/>
            <person name="Sargent D.J."/>
            <person name="Mead D."/>
            <person name="Buti M."/>
            <person name="Cavallini A."/>
            <person name="Hytonen T."/>
            <person name="Andres J."/>
            <person name="Pham M."/>
            <person name="Weisz D."/>
            <person name="Mascagni F."/>
            <person name="Usai G."/>
            <person name="Natali L."/>
            <person name="Bassil N."/>
            <person name="Fernandez G.E."/>
            <person name="Lomsadze A."/>
            <person name="Armour M."/>
            <person name="Olukolu B."/>
            <person name="Poorten T."/>
            <person name="Britton C."/>
            <person name="Davik J."/>
            <person name="Ashrafi H."/>
            <person name="Aiden E.L."/>
            <person name="Borodovsky M."/>
            <person name="Worthington M."/>
        </authorList>
    </citation>
    <scope>NUCLEOTIDE SEQUENCE [LARGE SCALE GENOMIC DNA]</scope>
    <source>
        <strain evidence="2">PI 553951</strain>
    </source>
</reference>